<evidence type="ECO:0000256" key="2">
    <source>
        <dbReference type="SAM" id="Phobius"/>
    </source>
</evidence>
<accession>A0A7S1UNA3</accession>
<protein>
    <submittedName>
        <fullName evidence="3">Uncharacterized protein</fullName>
    </submittedName>
</protein>
<gene>
    <name evidence="3" type="ORF">GOCE00092_LOCUS2230</name>
</gene>
<feature type="region of interest" description="Disordered" evidence="1">
    <location>
        <begin position="17"/>
        <end position="120"/>
    </location>
</feature>
<feature type="compositionally biased region" description="Basic and acidic residues" evidence="1">
    <location>
        <begin position="30"/>
        <end position="44"/>
    </location>
</feature>
<organism evidence="3">
    <name type="scientific">Grammatophora oceanica</name>
    <dbReference type="NCBI Taxonomy" id="210454"/>
    <lineage>
        <taxon>Eukaryota</taxon>
        <taxon>Sar</taxon>
        <taxon>Stramenopiles</taxon>
        <taxon>Ochrophyta</taxon>
        <taxon>Bacillariophyta</taxon>
        <taxon>Fragilariophyceae</taxon>
        <taxon>Fragilariophycidae</taxon>
        <taxon>Rhabdonematales</taxon>
        <taxon>Grammatophoraceae</taxon>
        <taxon>Grammatophora</taxon>
    </lineage>
</organism>
<keyword evidence="2" id="KW-0472">Membrane</keyword>
<keyword evidence="2" id="KW-1133">Transmembrane helix</keyword>
<evidence type="ECO:0000313" key="3">
    <source>
        <dbReference type="EMBL" id="CAD9273323.1"/>
    </source>
</evidence>
<feature type="compositionally biased region" description="Basic residues" evidence="1">
    <location>
        <begin position="89"/>
        <end position="99"/>
    </location>
</feature>
<dbReference type="EMBL" id="HBGK01004255">
    <property type="protein sequence ID" value="CAD9273323.1"/>
    <property type="molecule type" value="Transcribed_RNA"/>
</dbReference>
<reference evidence="3" key="1">
    <citation type="submission" date="2021-01" db="EMBL/GenBank/DDBJ databases">
        <authorList>
            <person name="Corre E."/>
            <person name="Pelletier E."/>
            <person name="Niang G."/>
            <person name="Scheremetjew M."/>
            <person name="Finn R."/>
            <person name="Kale V."/>
            <person name="Holt S."/>
            <person name="Cochrane G."/>
            <person name="Meng A."/>
            <person name="Brown T."/>
            <person name="Cohen L."/>
        </authorList>
    </citation>
    <scope>NUCLEOTIDE SEQUENCE</scope>
    <source>
        <strain evidence="3">CCMP 410</strain>
    </source>
</reference>
<feature type="transmembrane region" description="Helical" evidence="2">
    <location>
        <begin position="130"/>
        <end position="155"/>
    </location>
</feature>
<dbReference type="AlphaFoldDB" id="A0A7S1UNA3"/>
<sequence length="327" mass="36364">MVSASYYESKKRYLLNLYPDIEDGESGNETGERDEWGAPFERETAGSTSHSDDTEQSIGSLSAAHCDHDSSTQRPRRPFWVPNDTTSRPSKKGSKSSKKSKSELRTLDASPAGISPDDLDEDEQERTLRFYLILAGSLLLVCMGIAIVVLSLSYVRKKSPDDSDETDAVRVYETSNIFDAPCDITELESICRLKENKESEVDLSDIPKCVQDNFNLVYVRAGHDAYYQLHSIDSLQSCSSKGMALKKLAAMENEESTSGLLSCQYAAYTWYYEFGEVEWWTEEGALLTGVCDQVDFVCTNDQPSSPPSVEAFVTETGEECLISTLSL</sequence>
<name>A0A7S1UNA3_9STRA</name>
<proteinExistence type="predicted"/>
<keyword evidence="2" id="KW-0812">Transmembrane</keyword>
<evidence type="ECO:0000256" key="1">
    <source>
        <dbReference type="SAM" id="MobiDB-lite"/>
    </source>
</evidence>